<dbReference type="AlphaFoldDB" id="A0ABD3NQB6"/>
<dbReference type="Gene3D" id="4.10.640.10">
    <property type="entry name" value="Ribosomal protein S18"/>
    <property type="match status" value="1"/>
</dbReference>
<dbReference type="Pfam" id="PF01084">
    <property type="entry name" value="Ribosomal_S18"/>
    <property type="match status" value="1"/>
</dbReference>
<evidence type="ECO:0008006" key="6">
    <source>
        <dbReference type="Google" id="ProtNLM"/>
    </source>
</evidence>
<keyword evidence="5" id="KW-1185">Reference proteome</keyword>
<sequence>MKSLNLDVVVILFLDKSTECALGLIGRDPADVASAPPSPPGGGGGGVGGGGGGKGEYDAREGAPLTSREYRALKAYAGKELGLSPKDFDRAMEYGDDDDLIPHNMLLSGSSIGDGVGGGPDGRTFDADLDLAYLDARLHRRAFGRSGGGGDADSGGDPFADLLPSDLNPARKVNRRNVHPVPSRLLHHNNLGLLRRYTTPGGKIMNSVQSRLGAKDQCKIAKLIKRARHLGLIPHIGQWKVEDHGDVHEDGGGGGMLWPRLGTGRRNWKRGDSGLSRTPRNWSRGSTTWRRYWSISPDRKGGRSARSWTGCWVGREHWWTDEKRMAFSFVYLTVAWMSMSTLRM</sequence>
<organism evidence="4 5">
    <name type="scientific">Stephanodiscus triporus</name>
    <dbReference type="NCBI Taxonomy" id="2934178"/>
    <lineage>
        <taxon>Eukaryota</taxon>
        <taxon>Sar</taxon>
        <taxon>Stramenopiles</taxon>
        <taxon>Ochrophyta</taxon>
        <taxon>Bacillariophyta</taxon>
        <taxon>Coscinodiscophyceae</taxon>
        <taxon>Thalassiosirophycidae</taxon>
        <taxon>Stephanodiscales</taxon>
        <taxon>Stephanodiscaceae</taxon>
        <taxon>Stephanodiscus</taxon>
    </lineage>
</organism>
<dbReference type="EMBL" id="JALLAZ020001378">
    <property type="protein sequence ID" value="KAL3775980.1"/>
    <property type="molecule type" value="Genomic_DNA"/>
</dbReference>
<dbReference type="GO" id="GO:1990904">
    <property type="term" value="C:ribonucleoprotein complex"/>
    <property type="evidence" value="ECO:0007669"/>
    <property type="project" value="UniProtKB-KW"/>
</dbReference>
<comment type="caution">
    <text evidence="4">The sequence shown here is derived from an EMBL/GenBank/DDBJ whole genome shotgun (WGS) entry which is preliminary data.</text>
</comment>
<keyword evidence="2" id="KW-0687">Ribonucleoprotein</keyword>
<evidence type="ECO:0000313" key="4">
    <source>
        <dbReference type="EMBL" id="KAL3775980.1"/>
    </source>
</evidence>
<dbReference type="InterPro" id="IPR001648">
    <property type="entry name" value="Ribosomal_bS18"/>
</dbReference>
<gene>
    <name evidence="4" type="ORF">ACHAW5_002250</name>
</gene>
<dbReference type="PRINTS" id="PR00974">
    <property type="entry name" value="RIBOSOMALS18"/>
</dbReference>
<dbReference type="Proteomes" id="UP001530315">
    <property type="component" value="Unassembled WGS sequence"/>
</dbReference>
<evidence type="ECO:0000313" key="5">
    <source>
        <dbReference type="Proteomes" id="UP001530315"/>
    </source>
</evidence>
<feature type="region of interest" description="Disordered" evidence="3">
    <location>
        <begin position="31"/>
        <end position="60"/>
    </location>
</feature>
<proteinExistence type="predicted"/>
<name>A0ABD3NQB6_9STRA</name>
<protein>
    <recommendedName>
        <fullName evidence="6">Ribosomal protein S18</fullName>
    </recommendedName>
</protein>
<evidence type="ECO:0000256" key="3">
    <source>
        <dbReference type="SAM" id="MobiDB-lite"/>
    </source>
</evidence>
<dbReference type="GO" id="GO:0005840">
    <property type="term" value="C:ribosome"/>
    <property type="evidence" value="ECO:0007669"/>
    <property type="project" value="UniProtKB-KW"/>
</dbReference>
<reference evidence="4 5" key="1">
    <citation type="submission" date="2024-10" db="EMBL/GenBank/DDBJ databases">
        <title>Updated reference genomes for cyclostephanoid diatoms.</title>
        <authorList>
            <person name="Roberts W.R."/>
            <person name="Alverson A.J."/>
        </authorList>
    </citation>
    <scope>NUCLEOTIDE SEQUENCE [LARGE SCALE GENOMIC DNA]</scope>
    <source>
        <strain evidence="4 5">AJA276-08</strain>
    </source>
</reference>
<evidence type="ECO:0000256" key="1">
    <source>
        <dbReference type="ARBA" id="ARBA00022980"/>
    </source>
</evidence>
<accession>A0ABD3NQB6</accession>
<keyword evidence="1" id="KW-0689">Ribosomal protein</keyword>
<dbReference type="InterPro" id="IPR036870">
    <property type="entry name" value="Ribosomal_bS18_sf"/>
</dbReference>
<feature type="compositionally biased region" description="Gly residues" evidence="3">
    <location>
        <begin position="41"/>
        <end position="54"/>
    </location>
</feature>
<dbReference type="SUPFAM" id="SSF46911">
    <property type="entry name" value="Ribosomal protein S18"/>
    <property type="match status" value="1"/>
</dbReference>
<feature type="region of interest" description="Disordered" evidence="3">
    <location>
        <begin position="145"/>
        <end position="167"/>
    </location>
</feature>
<evidence type="ECO:0000256" key="2">
    <source>
        <dbReference type="ARBA" id="ARBA00023274"/>
    </source>
</evidence>